<dbReference type="SUPFAM" id="SSF103647">
    <property type="entry name" value="TSP type-3 repeat"/>
    <property type="match status" value="1"/>
</dbReference>
<dbReference type="OrthoDB" id="9805832at2"/>
<dbReference type="InterPro" id="IPR003367">
    <property type="entry name" value="Thrombospondin_3-like_rpt"/>
</dbReference>
<evidence type="ECO:0000256" key="6">
    <source>
        <dbReference type="ARBA" id="ARBA00023065"/>
    </source>
</evidence>
<evidence type="ECO:0000256" key="10">
    <source>
        <dbReference type="PROSITE-ProRule" id="PRU00473"/>
    </source>
</evidence>
<dbReference type="SUPFAM" id="SSF56925">
    <property type="entry name" value="OMPA-like"/>
    <property type="match status" value="1"/>
</dbReference>
<dbReference type="CDD" id="cd07185">
    <property type="entry name" value="OmpA_C-like"/>
    <property type="match status" value="1"/>
</dbReference>
<keyword evidence="6" id="KW-0406">Ion transport</keyword>
<evidence type="ECO:0000256" key="3">
    <source>
        <dbReference type="ARBA" id="ARBA00022452"/>
    </source>
</evidence>
<evidence type="ECO:0000256" key="1">
    <source>
        <dbReference type="ARBA" id="ARBA00004571"/>
    </source>
</evidence>
<evidence type="ECO:0000256" key="2">
    <source>
        <dbReference type="ARBA" id="ARBA00022448"/>
    </source>
</evidence>
<dbReference type="InterPro" id="IPR006664">
    <property type="entry name" value="OMP_bac"/>
</dbReference>
<dbReference type="Gene3D" id="2.40.160.20">
    <property type="match status" value="1"/>
</dbReference>
<feature type="signal peptide" evidence="11">
    <location>
        <begin position="1"/>
        <end position="21"/>
    </location>
</feature>
<feature type="domain" description="OmpA-like" evidence="12">
    <location>
        <begin position="243"/>
        <end position="361"/>
    </location>
</feature>
<evidence type="ECO:0000259" key="12">
    <source>
        <dbReference type="PROSITE" id="PS51123"/>
    </source>
</evidence>
<evidence type="ECO:0000313" key="13">
    <source>
        <dbReference type="EMBL" id="EAW30694.1"/>
    </source>
</evidence>
<reference evidence="13 14" key="1">
    <citation type="journal article" date="2010" name="J. Bacteriol.">
        <title>Genome sequence of the oligotrophic marine Gammaproteobacterium HTCC2143, isolated from the Oregon Coast.</title>
        <authorList>
            <person name="Oh H.M."/>
            <person name="Kang I."/>
            <person name="Ferriera S."/>
            <person name="Giovannoni S.J."/>
            <person name="Cho J.C."/>
        </authorList>
    </citation>
    <scope>NUCLEOTIDE SEQUENCE [LARGE SCALE GENOMIC DNA]</scope>
    <source>
        <strain evidence="13 14">HTCC2143</strain>
    </source>
</reference>
<dbReference type="PANTHER" id="PTHR30329">
    <property type="entry name" value="STATOR ELEMENT OF FLAGELLAR MOTOR COMPLEX"/>
    <property type="match status" value="1"/>
</dbReference>
<comment type="caution">
    <text evidence="13">The sequence shown here is derived from an EMBL/GenBank/DDBJ whole genome shotgun (WGS) entry which is preliminary data.</text>
</comment>
<dbReference type="InterPro" id="IPR050330">
    <property type="entry name" value="Bact_OuterMem_StrucFunc"/>
</dbReference>
<accession>A0YE58</accession>
<dbReference type="AlphaFoldDB" id="A0YE58"/>
<comment type="subcellular location">
    <subcellularLocation>
        <location evidence="1">Cell outer membrane</location>
        <topology evidence="1">Multi-pass membrane protein</topology>
    </subcellularLocation>
</comment>
<dbReference type="Gene3D" id="3.30.1330.60">
    <property type="entry name" value="OmpA-like domain"/>
    <property type="match status" value="1"/>
</dbReference>
<evidence type="ECO:0000313" key="14">
    <source>
        <dbReference type="Proteomes" id="UP000004931"/>
    </source>
</evidence>
<evidence type="ECO:0000256" key="9">
    <source>
        <dbReference type="ARBA" id="ARBA00023237"/>
    </source>
</evidence>
<keyword evidence="7" id="KW-0626">Porin</keyword>
<dbReference type="InterPro" id="IPR027385">
    <property type="entry name" value="Beta-barrel_OMP"/>
</dbReference>
<dbReference type="eggNOG" id="COG2885">
    <property type="taxonomic scope" value="Bacteria"/>
</dbReference>
<dbReference type="Proteomes" id="UP000004931">
    <property type="component" value="Unassembled WGS sequence"/>
</dbReference>
<dbReference type="PRINTS" id="PR01021">
    <property type="entry name" value="OMPADOMAIN"/>
</dbReference>
<sequence>MSYKNLLLLTAGLLVASVVNADSHEGKWSINPAVGYQAFDNNRGLDSEALISLGAEYRYGNNWGAEIRVLDSSPEFDNGGDVDLTQYGIDGLYYFEKTGKISPYAAAGISHAQFEGSSSSDDETQFDVGMGWRYALNHNWSIKTDAKLIYGIDDDTIDSLVSVGLSYTFGGEKKAAPMAIDGDADSDGVTDSNDQCPTTPAGAAVDARGCALDSDNDGVADYQDACLDTPAGRQVDERGCKYVLKRTEEVSLNVNFASDSSAVEGNYTSEISNVAEFMKKFAGATSVIEGHTDDTGSAIYNETLSQKRANAVMNVLVNRFGISAERLSAKGYGEARPIQDNDSVEGRRANRRVVAVIKAEIEE</sequence>
<keyword evidence="4" id="KW-0812">Transmembrane</keyword>
<dbReference type="InterPro" id="IPR006690">
    <property type="entry name" value="OMPA-like_CS"/>
</dbReference>
<dbReference type="InterPro" id="IPR036737">
    <property type="entry name" value="OmpA-like_sf"/>
</dbReference>
<dbReference type="GO" id="GO:0009279">
    <property type="term" value="C:cell outer membrane"/>
    <property type="evidence" value="ECO:0007669"/>
    <property type="project" value="UniProtKB-SubCell"/>
</dbReference>
<keyword evidence="3" id="KW-1134">Transmembrane beta strand</keyword>
<dbReference type="EMBL" id="AAVT01000006">
    <property type="protein sequence ID" value="EAW30694.1"/>
    <property type="molecule type" value="Genomic_DNA"/>
</dbReference>
<feature type="chain" id="PRO_5002630699" evidence="11">
    <location>
        <begin position="22"/>
        <end position="363"/>
    </location>
</feature>
<gene>
    <name evidence="13" type="ORF">GP2143_02184</name>
</gene>
<dbReference type="PANTHER" id="PTHR30329:SF21">
    <property type="entry name" value="LIPOPROTEIN YIAD-RELATED"/>
    <property type="match status" value="1"/>
</dbReference>
<dbReference type="PROSITE" id="PS01068">
    <property type="entry name" value="OMPA_1"/>
    <property type="match status" value="1"/>
</dbReference>
<keyword evidence="14" id="KW-1185">Reference proteome</keyword>
<dbReference type="Pfam" id="PF02412">
    <property type="entry name" value="TSP_3"/>
    <property type="match status" value="2"/>
</dbReference>
<dbReference type="GO" id="GO:0007155">
    <property type="term" value="P:cell adhesion"/>
    <property type="evidence" value="ECO:0007669"/>
    <property type="project" value="InterPro"/>
</dbReference>
<dbReference type="InterPro" id="IPR011250">
    <property type="entry name" value="OMP/PagP_B-barrel"/>
</dbReference>
<keyword evidence="2" id="KW-0813">Transport</keyword>
<keyword evidence="5 11" id="KW-0732">Signal</keyword>
<dbReference type="InterPro" id="IPR028974">
    <property type="entry name" value="TSP_type-3_rpt"/>
</dbReference>
<dbReference type="STRING" id="247633.GP2143_02184"/>
<protein>
    <submittedName>
        <fullName evidence="13">Outer membrane protein and related peptidoglycan-associated (Lipo)protein</fullName>
    </submittedName>
</protein>
<keyword evidence="8 10" id="KW-0472">Membrane</keyword>
<evidence type="ECO:0000256" key="5">
    <source>
        <dbReference type="ARBA" id="ARBA00022729"/>
    </source>
</evidence>
<keyword evidence="9" id="KW-0998">Cell outer membrane</keyword>
<dbReference type="SUPFAM" id="SSF103088">
    <property type="entry name" value="OmpA-like"/>
    <property type="match status" value="1"/>
</dbReference>
<evidence type="ECO:0000256" key="4">
    <source>
        <dbReference type="ARBA" id="ARBA00022692"/>
    </source>
</evidence>
<dbReference type="InterPro" id="IPR006665">
    <property type="entry name" value="OmpA-like"/>
</dbReference>
<dbReference type="GO" id="GO:0046930">
    <property type="term" value="C:pore complex"/>
    <property type="evidence" value="ECO:0007669"/>
    <property type="project" value="UniProtKB-KW"/>
</dbReference>
<evidence type="ECO:0000256" key="8">
    <source>
        <dbReference type="ARBA" id="ARBA00023136"/>
    </source>
</evidence>
<name>A0YE58_9GAMM</name>
<evidence type="ECO:0000256" key="11">
    <source>
        <dbReference type="SAM" id="SignalP"/>
    </source>
</evidence>
<proteinExistence type="predicted"/>
<organism evidence="13 14">
    <name type="scientific">marine gamma proteobacterium HTCC2143</name>
    <dbReference type="NCBI Taxonomy" id="247633"/>
    <lineage>
        <taxon>Bacteria</taxon>
        <taxon>Pseudomonadati</taxon>
        <taxon>Pseudomonadota</taxon>
        <taxon>Gammaproteobacteria</taxon>
        <taxon>Cellvibrionales</taxon>
        <taxon>Spongiibacteraceae</taxon>
        <taxon>BD1-7 clade</taxon>
    </lineage>
</organism>
<dbReference type="GO" id="GO:0005509">
    <property type="term" value="F:calcium ion binding"/>
    <property type="evidence" value="ECO:0007669"/>
    <property type="project" value="InterPro"/>
</dbReference>
<dbReference type="GO" id="GO:0015288">
    <property type="term" value="F:porin activity"/>
    <property type="evidence" value="ECO:0007669"/>
    <property type="project" value="UniProtKB-KW"/>
</dbReference>
<evidence type="ECO:0000256" key="7">
    <source>
        <dbReference type="ARBA" id="ARBA00023114"/>
    </source>
</evidence>
<dbReference type="Pfam" id="PF00691">
    <property type="entry name" value="OmpA"/>
    <property type="match status" value="1"/>
</dbReference>
<dbReference type="GO" id="GO:0006811">
    <property type="term" value="P:monoatomic ion transport"/>
    <property type="evidence" value="ECO:0007669"/>
    <property type="project" value="UniProtKB-KW"/>
</dbReference>
<dbReference type="Pfam" id="PF13505">
    <property type="entry name" value="OMP_b-brl"/>
    <property type="match status" value="1"/>
</dbReference>
<dbReference type="PROSITE" id="PS51123">
    <property type="entry name" value="OMPA_2"/>
    <property type="match status" value="1"/>
</dbReference>